<keyword evidence="2" id="KW-1185">Reference proteome</keyword>
<reference evidence="1 2" key="1">
    <citation type="journal article" date="2017" name="Nat. Commun.">
        <title>Genome assembly with in vitro proximity ligation data and whole-genome triplication in lettuce.</title>
        <authorList>
            <person name="Reyes-Chin-Wo S."/>
            <person name="Wang Z."/>
            <person name="Yang X."/>
            <person name="Kozik A."/>
            <person name="Arikit S."/>
            <person name="Song C."/>
            <person name="Xia L."/>
            <person name="Froenicke L."/>
            <person name="Lavelle D.O."/>
            <person name="Truco M.J."/>
            <person name="Xia R."/>
            <person name="Zhu S."/>
            <person name="Xu C."/>
            <person name="Xu H."/>
            <person name="Xu X."/>
            <person name="Cox K."/>
            <person name="Korf I."/>
            <person name="Meyers B.C."/>
            <person name="Michelmore R.W."/>
        </authorList>
    </citation>
    <scope>NUCLEOTIDE SEQUENCE [LARGE SCALE GENOMIC DNA]</scope>
    <source>
        <strain evidence="2">cv. Salinas</strain>
        <tissue evidence="1">Seedlings</tissue>
    </source>
</reference>
<name>A0A9R1UX51_LACSA</name>
<comment type="caution">
    <text evidence="1">The sequence shown here is derived from an EMBL/GenBank/DDBJ whole genome shotgun (WGS) entry which is preliminary data.</text>
</comment>
<gene>
    <name evidence="1" type="ORF">LSAT_V11C700363990</name>
</gene>
<dbReference type="EMBL" id="NBSK02000007">
    <property type="protein sequence ID" value="KAJ0195575.1"/>
    <property type="molecule type" value="Genomic_DNA"/>
</dbReference>
<proteinExistence type="predicted"/>
<evidence type="ECO:0000313" key="2">
    <source>
        <dbReference type="Proteomes" id="UP000235145"/>
    </source>
</evidence>
<sequence length="109" mass="12792">MFLDPIHMTTLTVTTSSLTIRSILKKEKLSGPNFLDWFRQLIIVLKDEKEDYLPTNATKASKDARLKHVNDSTEMACIMLATMTPELQKNFEFHEAFEMIEQLRFMFQF</sequence>
<protein>
    <submittedName>
        <fullName evidence="1">Uncharacterized protein</fullName>
    </submittedName>
</protein>
<dbReference type="Proteomes" id="UP000235145">
    <property type="component" value="Unassembled WGS sequence"/>
</dbReference>
<evidence type="ECO:0000313" key="1">
    <source>
        <dbReference type="EMBL" id="KAJ0195575.1"/>
    </source>
</evidence>
<dbReference type="AlphaFoldDB" id="A0A9R1UX51"/>
<organism evidence="1 2">
    <name type="scientific">Lactuca sativa</name>
    <name type="common">Garden lettuce</name>
    <dbReference type="NCBI Taxonomy" id="4236"/>
    <lineage>
        <taxon>Eukaryota</taxon>
        <taxon>Viridiplantae</taxon>
        <taxon>Streptophyta</taxon>
        <taxon>Embryophyta</taxon>
        <taxon>Tracheophyta</taxon>
        <taxon>Spermatophyta</taxon>
        <taxon>Magnoliopsida</taxon>
        <taxon>eudicotyledons</taxon>
        <taxon>Gunneridae</taxon>
        <taxon>Pentapetalae</taxon>
        <taxon>asterids</taxon>
        <taxon>campanulids</taxon>
        <taxon>Asterales</taxon>
        <taxon>Asteraceae</taxon>
        <taxon>Cichorioideae</taxon>
        <taxon>Cichorieae</taxon>
        <taxon>Lactucinae</taxon>
        <taxon>Lactuca</taxon>
    </lineage>
</organism>
<accession>A0A9R1UX51</accession>